<dbReference type="EMBL" id="JH000051">
    <property type="protein sequence ID" value="EGV93359.1"/>
    <property type="molecule type" value="Genomic_DNA"/>
</dbReference>
<evidence type="ECO:0000313" key="2">
    <source>
        <dbReference type="EMBL" id="EGV93359.1"/>
    </source>
</evidence>
<sequence length="71" mass="7446">MMLGGRVTTGARRRRLRRRGEQPGLSPGPLATGRCGYLALPSNRAPVSRPKDVPLLPSSSTSLSLPPAVPG</sequence>
<accession>G3GWH1</accession>
<proteinExistence type="predicted"/>
<dbReference type="InParanoid" id="G3GWH1"/>
<feature type="region of interest" description="Disordered" evidence="1">
    <location>
        <begin position="1"/>
        <end position="71"/>
    </location>
</feature>
<dbReference type="Proteomes" id="UP000001075">
    <property type="component" value="Unassembled WGS sequence"/>
</dbReference>
<feature type="compositionally biased region" description="Low complexity" evidence="1">
    <location>
        <begin position="1"/>
        <end position="10"/>
    </location>
</feature>
<name>G3GWH1_CRIGR</name>
<protein>
    <submittedName>
        <fullName evidence="2">Uncharacterized protein</fullName>
    </submittedName>
</protein>
<evidence type="ECO:0000313" key="3">
    <source>
        <dbReference type="Proteomes" id="UP000001075"/>
    </source>
</evidence>
<reference evidence="3" key="1">
    <citation type="journal article" date="2011" name="Nat. Biotechnol.">
        <title>The genomic sequence of the Chinese hamster ovary (CHO)-K1 cell line.</title>
        <authorList>
            <person name="Xu X."/>
            <person name="Nagarajan H."/>
            <person name="Lewis N.E."/>
            <person name="Pan S."/>
            <person name="Cai Z."/>
            <person name="Liu X."/>
            <person name="Chen W."/>
            <person name="Xie M."/>
            <person name="Wang W."/>
            <person name="Hammond S."/>
            <person name="Andersen M.R."/>
            <person name="Neff N."/>
            <person name="Passarelli B."/>
            <person name="Koh W."/>
            <person name="Fan H.C."/>
            <person name="Wang J."/>
            <person name="Gui Y."/>
            <person name="Lee K.H."/>
            <person name="Betenbaugh M.J."/>
            <person name="Quake S.R."/>
            <person name="Famili I."/>
            <person name="Palsson B.O."/>
            <person name="Wang J."/>
        </authorList>
    </citation>
    <scope>NUCLEOTIDE SEQUENCE [LARGE SCALE GENOMIC DNA]</scope>
    <source>
        <strain evidence="3">CHO K1 cell line</strain>
    </source>
</reference>
<dbReference type="AlphaFoldDB" id="G3GWH1"/>
<gene>
    <name evidence="2" type="ORF">I79_002095</name>
</gene>
<evidence type="ECO:0000256" key="1">
    <source>
        <dbReference type="SAM" id="MobiDB-lite"/>
    </source>
</evidence>
<feature type="compositionally biased region" description="Low complexity" evidence="1">
    <location>
        <begin position="54"/>
        <end position="71"/>
    </location>
</feature>
<organism evidence="2 3">
    <name type="scientific">Cricetulus griseus</name>
    <name type="common">Chinese hamster</name>
    <name type="synonym">Cricetulus barabensis griseus</name>
    <dbReference type="NCBI Taxonomy" id="10029"/>
    <lineage>
        <taxon>Eukaryota</taxon>
        <taxon>Metazoa</taxon>
        <taxon>Chordata</taxon>
        <taxon>Craniata</taxon>
        <taxon>Vertebrata</taxon>
        <taxon>Euteleostomi</taxon>
        <taxon>Mammalia</taxon>
        <taxon>Eutheria</taxon>
        <taxon>Euarchontoglires</taxon>
        <taxon>Glires</taxon>
        <taxon>Rodentia</taxon>
        <taxon>Myomorpha</taxon>
        <taxon>Muroidea</taxon>
        <taxon>Cricetidae</taxon>
        <taxon>Cricetinae</taxon>
        <taxon>Cricetulus</taxon>
    </lineage>
</organism>